<dbReference type="InterPro" id="IPR004821">
    <property type="entry name" value="Cyt_trans-like"/>
</dbReference>
<dbReference type="GO" id="GO:0004515">
    <property type="term" value="F:nicotinate-nucleotide adenylyltransferase activity"/>
    <property type="evidence" value="ECO:0007669"/>
    <property type="project" value="TreeGrafter"/>
</dbReference>
<dbReference type="InterPro" id="IPR051182">
    <property type="entry name" value="Euk_NMN_adenylyltrnsfrase"/>
</dbReference>
<dbReference type="SUPFAM" id="SSF52374">
    <property type="entry name" value="Nucleotidylyl transferase"/>
    <property type="match status" value="1"/>
</dbReference>
<gene>
    <name evidence="2" type="ORF">CJN711_LOCUS8645</name>
    <name evidence="3" type="ORF">KQP761_LOCUS28347</name>
    <name evidence="4" type="ORF">MBJ925_LOCUS31378</name>
</gene>
<evidence type="ECO:0000313" key="4">
    <source>
        <dbReference type="EMBL" id="CAF2151850.1"/>
    </source>
</evidence>
<dbReference type="EMBL" id="CAJNOV010003224">
    <property type="protein sequence ID" value="CAF1132812.1"/>
    <property type="molecule type" value="Genomic_DNA"/>
</dbReference>
<evidence type="ECO:0000313" key="5">
    <source>
        <dbReference type="Proteomes" id="UP000663824"/>
    </source>
</evidence>
<sequence length="691" mass="78892">MYTFIGIDGFGETDVRNIDEKQKSLLHNQLKPSSDSMLHLILLVTTKDEVVSPTYNYIYDIISDAFRVKVPVLVIVSNCERDADVQQWVHCNRKLLDKNILPFEDIRYLWRMERQSKSLEEIWEAIKKYALNQEQLLTRENNISTTSNQGPATSATSLPIVENAAATNAKRASTTVSKTQRRIFVYDSSKGFKTNIITLLSGQNYSTKYLSNNIPPSLPETDPCIYADRKYSFIDVSQLQQTGFNKIDQGQQSSIHKRLKNYAEVGIHLILFVVHTGSLSSTACDDLDYLLLKICAKEVPIIFAVVGCKNNQDIQRWEYENQRILNAYQNINFRTILGIKIRDNCSESIDKLWQAIEQYSKIPSIVMNDDQIMYSTFEQSYGFGAASRSSGTKDIGVNIQKSLVAEVHRVHDQTETSMQDDYFKTAAYNLAKEIGNDGVPGFFNKENTNIQILIDNCTANRSENSPNNCVLIITGSMNPVHRSHIGNLELVKQHIEQSDRQWKVLAGYLSPTHDSYVKGKLGKELINGRHRCELCKLAIEEHELTTKSQHWLSVSRAESEYYDGFVDFPEVTKTLSQFLNSILFGSGKLLKYPLYVVYVCGLDHFNKCPDVLRLSENKFIKCAVVSRKGCDERRIRRLDESSNIIYVPLDDKHNELSDISSTEIRARLKDSNGDLRRLTYDSVIRRLKSIR</sequence>
<proteinExistence type="predicted"/>
<dbReference type="Proteomes" id="UP000663824">
    <property type="component" value="Unassembled WGS sequence"/>
</dbReference>
<dbReference type="AlphaFoldDB" id="A0A816XX89"/>
<dbReference type="Gene3D" id="3.40.50.620">
    <property type="entry name" value="HUPs"/>
    <property type="match status" value="1"/>
</dbReference>
<dbReference type="Pfam" id="PF01467">
    <property type="entry name" value="CTP_transf_like"/>
    <property type="match status" value="1"/>
</dbReference>
<evidence type="ECO:0000313" key="3">
    <source>
        <dbReference type="EMBL" id="CAF1642633.1"/>
    </source>
</evidence>
<feature type="domain" description="Cytidyltransferase-like" evidence="1">
    <location>
        <begin position="473"/>
        <end position="667"/>
    </location>
</feature>
<dbReference type="Proteomes" id="UP000663834">
    <property type="component" value="Unassembled WGS sequence"/>
</dbReference>
<dbReference type="Proteomes" id="UP000663855">
    <property type="component" value="Unassembled WGS sequence"/>
</dbReference>
<accession>A0A816XX89</accession>
<name>A0A816XX89_9BILA</name>
<dbReference type="GO" id="GO:0009435">
    <property type="term" value="P:NAD+ biosynthetic process"/>
    <property type="evidence" value="ECO:0007669"/>
    <property type="project" value="TreeGrafter"/>
</dbReference>
<dbReference type="PANTHER" id="PTHR12039">
    <property type="entry name" value="NICOTINAMIDE MONONUCLEOTIDE ADENYLYLTRANSFERASE"/>
    <property type="match status" value="1"/>
</dbReference>
<organism evidence="4 5">
    <name type="scientific">Rotaria magnacalcarata</name>
    <dbReference type="NCBI Taxonomy" id="392030"/>
    <lineage>
        <taxon>Eukaryota</taxon>
        <taxon>Metazoa</taxon>
        <taxon>Spiralia</taxon>
        <taxon>Gnathifera</taxon>
        <taxon>Rotifera</taxon>
        <taxon>Eurotatoria</taxon>
        <taxon>Bdelloidea</taxon>
        <taxon>Philodinida</taxon>
        <taxon>Philodinidae</taxon>
        <taxon>Rotaria</taxon>
    </lineage>
</organism>
<dbReference type="GO" id="GO:0000309">
    <property type="term" value="F:nicotinamide-nucleotide adenylyltransferase activity"/>
    <property type="evidence" value="ECO:0007669"/>
    <property type="project" value="TreeGrafter"/>
</dbReference>
<dbReference type="OrthoDB" id="422187at2759"/>
<dbReference type="EMBL" id="CAJNOW010015554">
    <property type="protein sequence ID" value="CAF1642633.1"/>
    <property type="molecule type" value="Genomic_DNA"/>
</dbReference>
<comment type="caution">
    <text evidence="4">The sequence shown here is derived from an EMBL/GenBank/DDBJ whole genome shotgun (WGS) entry which is preliminary data.</text>
</comment>
<dbReference type="InterPro" id="IPR014729">
    <property type="entry name" value="Rossmann-like_a/b/a_fold"/>
</dbReference>
<evidence type="ECO:0000259" key="1">
    <source>
        <dbReference type="Pfam" id="PF01467"/>
    </source>
</evidence>
<reference evidence="4" key="1">
    <citation type="submission" date="2021-02" db="EMBL/GenBank/DDBJ databases">
        <authorList>
            <person name="Nowell W R."/>
        </authorList>
    </citation>
    <scope>NUCLEOTIDE SEQUENCE</scope>
</reference>
<dbReference type="PANTHER" id="PTHR12039:SF0">
    <property type="entry name" value="NICOTINAMIDE-NUCLEOTIDE ADENYLYLTRANSFERASE"/>
    <property type="match status" value="1"/>
</dbReference>
<evidence type="ECO:0000313" key="2">
    <source>
        <dbReference type="EMBL" id="CAF1132812.1"/>
    </source>
</evidence>
<protein>
    <recommendedName>
        <fullName evidence="1">Cytidyltransferase-like domain-containing protein</fullName>
    </recommendedName>
</protein>
<dbReference type="EMBL" id="CAJNRE010017166">
    <property type="protein sequence ID" value="CAF2151850.1"/>
    <property type="molecule type" value="Genomic_DNA"/>
</dbReference>